<dbReference type="PANTHER" id="PTHR21248">
    <property type="entry name" value="CARDIOLIPIN SYNTHASE"/>
    <property type="match status" value="1"/>
</dbReference>
<comment type="caution">
    <text evidence="3">The sequence shown here is derived from an EMBL/GenBank/DDBJ whole genome shotgun (WGS) entry which is preliminary data.</text>
</comment>
<dbReference type="InterPro" id="IPR030872">
    <property type="entry name" value="Cardiolipin_synth_ClsB"/>
</dbReference>
<gene>
    <name evidence="1 3" type="primary">clsB</name>
    <name evidence="3" type="ORF">GM173_04410</name>
</gene>
<dbReference type="EC" id="2.7.8.-" evidence="1"/>
<dbReference type="Proteomes" id="UP001195660">
    <property type="component" value="Unassembled WGS sequence"/>
</dbReference>
<keyword evidence="1" id="KW-0443">Lipid metabolism</keyword>
<keyword evidence="1" id="KW-0472">Membrane</keyword>
<feature type="active site" evidence="1">
    <location>
        <position position="295"/>
    </location>
</feature>
<dbReference type="Gene3D" id="3.30.870.10">
    <property type="entry name" value="Endonuclease Chain A"/>
    <property type="match status" value="2"/>
</dbReference>
<keyword evidence="1" id="KW-1208">Phospholipid metabolism</keyword>
<dbReference type="EMBL" id="WOFE01000001">
    <property type="protein sequence ID" value="MBM5570821.1"/>
    <property type="molecule type" value="Genomic_DNA"/>
</dbReference>
<proteinExistence type="inferred from homology"/>
<feature type="domain" description="PLD phosphodiesterase" evidence="2">
    <location>
        <begin position="110"/>
        <end position="137"/>
    </location>
</feature>
<keyword evidence="1" id="KW-1003">Cell membrane</keyword>
<feature type="domain" description="PLD phosphodiesterase" evidence="2">
    <location>
        <begin position="288"/>
        <end position="315"/>
    </location>
</feature>
<dbReference type="NCBIfam" id="NF008427">
    <property type="entry name" value="PRK11263.1"/>
    <property type="match status" value="1"/>
</dbReference>
<dbReference type="HAMAP" id="MF_01917">
    <property type="entry name" value="Cardiolipin_synth_ClsB"/>
    <property type="match status" value="1"/>
</dbReference>
<reference evidence="3 4" key="1">
    <citation type="submission" date="2019-11" db="EMBL/GenBank/DDBJ databases">
        <title>Novel Deefgea species.</title>
        <authorList>
            <person name="Han J.-H."/>
        </authorList>
    </citation>
    <scope>NUCLEOTIDE SEQUENCE [LARGE SCALE GENOMIC DNA]</scope>
    <source>
        <strain evidence="3 4">LMG 24817</strain>
    </source>
</reference>
<dbReference type="PROSITE" id="PS50035">
    <property type="entry name" value="PLD"/>
    <property type="match status" value="2"/>
</dbReference>
<keyword evidence="1 3" id="KW-0808">Transferase</keyword>
<name>A0ABS2C9I6_9NEIS</name>
<feature type="active site" evidence="1">
    <location>
        <position position="117"/>
    </location>
</feature>
<dbReference type="RefSeq" id="WP_203570095.1">
    <property type="nucleotide sequence ID" value="NZ_WOFE01000001.1"/>
</dbReference>
<feature type="active site" evidence="1">
    <location>
        <position position="115"/>
    </location>
</feature>
<evidence type="ECO:0000313" key="3">
    <source>
        <dbReference type="EMBL" id="MBM5570821.1"/>
    </source>
</evidence>
<keyword evidence="1" id="KW-0594">Phospholipid biosynthesis</keyword>
<organism evidence="3 4">
    <name type="scientific">Deefgea chitinilytica</name>
    <dbReference type="NCBI Taxonomy" id="570276"/>
    <lineage>
        <taxon>Bacteria</taxon>
        <taxon>Pseudomonadati</taxon>
        <taxon>Pseudomonadota</taxon>
        <taxon>Betaproteobacteria</taxon>
        <taxon>Neisseriales</taxon>
        <taxon>Chitinibacteraceae</taxon>
        <taxon>Deefgea</taxon>
    </lineage>
</organism>
<comment type="function">
    <text evidence="1">Catalyzes the phosphatidyl group transfer from one phosphatidylglycerol molecule to another to form cardiolipin (CL) (diphosphatidylglycerol) and glycerol.</text>
</comment>
<dbReference type="Pfam" id="PF13091">
    <property type="entry name" value="PLDc_2"/>
    <property type="match status" value="2"/>
</dbReference>
<dbReference type="InterPro" id="IPR025202">
    <property type="entry name" value="PLD-like_dom"/>
</dbReference>
<sequence>MTRRADWTAGNQLQLLRNGAEFFPALLSAIECAKYEIRLESYIFEVDEVGLSVANALLRAAQRGVTVGLLLDGFGAKNFPENLRTQLQSAGVHFLFFRPEISPFTFKKTRLRRLHRKLSCFDGRLAFIGGINILSDDDGEGLAPRYDYAVQVVGPVVADIQQALARQWRYTSWIQLKKQLFRSHLHVQSSVVGDALARLLVRDNARNRRTIEKWYIEAIQAAKSEVVIANAYFLPARRIRQALMQAARRGVNVILLLQDERDHALLQYASWAYYQQLLGAGVEIFQYKSGFMHAKVAVIDGRLATVGSSNIDPFSLLLAREANLLVQDEPFARELRQDIQLHLQQDAIQVLPEHIKNAGFALRWLVWACYGLVRLLLGITGYGGRKYLE</sequence>
<comment type="catalytic activity">
    <reaction evidence="1">
        <text>2 a 1,2-diacyl-sn-glycero-3-phospho-(1'-sn-glycerol) = a cardiolipin + glycerol</text>
        <dbReference type="Rhea" id="RHEA:31451"/>
        <dbReference type="ChEBI" id="CHEBI:17754"/>
        <dbReference type="ChEBI" id="CHEBI:62237"/>
        <dbReference type="ChEBI" id="CHEBI:64716"/>
    </reaction>
</comment>
<feature type="active site" evidence="1">
    <location>
        <position position="293"/>
    </location>
</feature>
<dbReference type="CDD" id="cd09159">
    <property type="entry name" value="PLDc_ybhO_like_2"/>
    <property type="match status" value="1"/>
</dbReference>
<accession>A0ABS2C9I6</accession>
<evidence type="ECO:0000256" key="1">
    <source>
        <dbReference type="HAMAP-Rule" id="MF_01917"/>
    </source>
</evidence>
<keyword evidence="1" id="KW-0444">Lipid biosynthesis</keyword>
<feature type="active site" evidence="1">
    <location>
        <position position="300"/>
    </location>
</feature>
<comment type="similarity">
    <text evidence="1">Belongs to the phospholipase D family. Cardiolipin synthase subfamily. ClsB sub-subfamily.</text>
</comment>
<evidence type="ECO:0000313" key="4">
    <source>
        <dbReference type="Proteomes" id="UP001195660"/>
    </source>
</evidence>
<dbReference type="SMART" id="SM00155">
    <property type="entry name" value="PLDc"/>
    <property type="match status" value="2"/>
</dbReference>
<evidence type="ECO:0000259" key="2">
    <source>
        <dbReference type="PROSITE" id="PS50035"/>
    </source>
</evidence>
<dbReference type="SUPFAM" id="SSF56024">
    <property type="entry name" value="Phospholipase D/nuclease"/>
    <property type="match status" value="2"/>
</dbReference>
<dbReference type="InterPro" id="IPR001736">
    <property type="entry name" value="PLipase_D/transphosphatidylase"/>
</dbReference>
<protein>
    <recommendedName>
        <fullName evidence="1">Cardiolipin synthase B</fullName>
        <shortName evidence="1">CL synthase</shortName>
        <ecNumber evidence="1">2.7.8.-</ecNumber>
    </recommendedName>
</protein>
<dbReference type="GO" id="GO:0016740">
    <property type="term" value="F:transferase activity"/>
    <property type="evidence" value="ECO:0007669"/>
    <property type="project" value="UniProtKB-KW"/>
</dbReference>
<dbReference type="PANTHER" id="PTHR21248:SF22">
    <property type="entry name" value="PHOSPHOLIPASE D"/>
    <property type="match status" value="1"/>
</dbReference>
<dbReference type="CDD" id="cd09110">
    <property type="entry name" value="PLDc_CLS_1"/>
    <property type="match status" value="1"/>
</dbReference>
<keyword evidence="4" id="KW-1185">Reference proteome</keyword>
<feature type="active site" evidence="1">
    <location>
        <position position="122"/>
    </location>
</feature>
<comment type="subcellular location">
    <subcellularLocation>
        <location evidence="1">Cell membrane</location>
        <topology evidence="1">Peripheral membrane protein</topology>
    </subcellularLocation>
</comment>